<dbReference type="Proteomes" id="UP000058305">
    <property type="component" value="Chromosome"/>
</dbReference>
<dbReference type="AlphaFoldDB" id="A0A0Y0NZE7"/>
<proteinExistence type="predicted"/>
<evidence type="ECO:0000313" key="2">
    <source>
        <dbReference type="Proteomes" id="UP000058305"/>
    </source>
</evidence>
<dbReference type="KEGG" id="mvd:AWU67_16790"/>
<sequence>MLVQDIIGRYLGCAEWALRGGGGRLPSTFIDQSDPPFFVGHAEAEFIPLAQSQSFAAALDAAGVAVELAVVPGDDHSIGILDAGMRERVAGFLHDALANPAVPLA</sequence>
<evidence type="ECO:0008006" key="3">
    <source>
        <dbReference type="Google" id="ProtNLM"/>
    </source>
</evidence>
<reference evidence="1 2" key="1">
    <citation type="journal article" date="2016" name="J. Biotechnol.">
        <title>First complete genome sequence of a species in the genus Microterricola, an extremophilic cold active enzyme producing bacterial strain ERGS5:02 isolated from Sikkim Himalaya.</title>
        <authorList>
            <person name="Himanshu"/>
            <person name="Swarnkar M.K."/>
            <person name="Singh D."/>
            <person name="Kumar R."/>
        </authorList>
    </citation>
    <scope>NUCLEOTIDE SEQUENCE [LARGE SCALE GENOMIC DNA]</scope>
    <source>
        <strain evidence="1 2">ERGS5:02</strain>
    </source>
</reference>
<dbReference type="InterPro" id="IPR029058">
    <property type="entry name" value="AB_hydrolase_fold"/>
</dbReference>
<dbReference type="OrthoDB" id="9803828at2"/>
<protein>
    <recommendedName>
        <fullName evidence="3">Peptidase S9 prolyl oligopeptidase catalytic domain-containing protein</fullName>
    </recommendedName>
</protein>
<dbReference type="EMBL" id="CP014145">
    <property type="protein sequence ID" value="AMB60239.1"/>
    <property type="molecule type" value="Genomic_DNA"/>
</dbReference>
<name>A0A0Y0NZE7_9MICO</name>
<keyword evidence="2" id="KW-1185">Reference proteome</keyword>
<dbReference type="Gene3D" id="3.40.50.1820">
    <property type="entry name" value="alpha/beta hydrolase"/>
    <property type="match status" value="1"/>
</dbReference>
<dbReference type="SUPFAM" id="SSF53474">
    <property type="entry name" value="alpha/beta-Hydrolases"/>
    <property type="match status" value="1"/>
</dbReference>
<reference evidence="2" key="2">
    <citation type="submission" date="2016-01" db="EMBL/GenBank/DDBJ databases">
        <title>First complete genome sequence of a species in the genus Microterricola, an extremophilic cold active enzyme producing strain ERGS5:02 isolated from Sikkim Himalaya.</title>
        <authorList>
            <person name="Kumar R."/>
            <person name="Singh D."/>
            <person name="Swarnkar M.K."/>
        </authorList>
    </citation>
    <scope>NUCLEOTIDE SEQUENCE [LARGE SCALE GENOMIC DNA]</scope>
    <source>
        <strain evidence="2">ERGS5:02</strain>
    </source>
</reference>
<evidence type="ECO:0000313" key="1">
    <source>
        <dbReference type="EMBL" id="AMB60239.1"/>
    </source>
</evidence>
<accession>A0A0Y0NZE7</accession>
<organism evidence="1 2">
    <name type="scientific">Microterricola viridarii</name>
    <dbReference type="NCBI Taxonomy" id="412690"/>
    <lineage>
        <taxon>Bacteria</taxon>
        <taxon>Bacillati</taxon>
        <taxon>Actinomycetota</taxon>
        <taxon>Actinomycetes</taxon>
        <taxon>Micrococcales</taxon>
        <taxon>Microbacteriaceae</taxon>
        <taxon>Microterricola</taxon>
    </lineage>
</organism>
<dbReference type="RefSeq" id="WP_067231778.1">
    <property type="nucleotide sequence ID" value="NZ_CP014145.1"/>
</dbReference>
<gene>
    <name evidence="1" type="ORF">AWU67_16790</name>
</gene>